<dbReference type="RefSeq" id="WP_132793717.1">
    <property type="nucleotide sequence ID" value="NZ_SLXM01000002.1"/>
</dbReference>
<organism evidence="1 2">
    <name type="scientific">Tenacibaculum skagerrakense</name>
    <dbReference type="NCBI Taxonomy" id="186571"/>
    <lineage>
        <taxon>Bacteria</taxon>
        <taxon>Pseudomonadati</taxon>
        <taxon>Bacteroidota</taxon>
        <taxon>Flavobacteriia</taxon>
        <taxon>Flavobacteriales</taxon>
        <taxon>Flavobacteriaceae</taxon>
        <taxon>Tenacibaculum</taxon>
    </lineage>
</organism>
<gene>
    <name evidence="1" type="ORF">EV195_102226</name>
</gene>
<name>A0A4R2NZ04_9FLAO</name>
<comment type="caution">
    <text evidence="1">The sequence shown here is derived from an EMBL/GenBank/DDBJ whole genome shotgun (WGS) entry which is preliminary data.</text>
</comment>
<protein>
    <submittedName>
        <fullName evidence="1">Uncharacterized protein</fullName>
    </submittedName>
</protein>
<evidence type="ECO:0000313" key="1">
    <source>
        <dbReference type="EMBL" id="TCP26884.1"/>
    </source>
</evidence>
<dbReference type="OrthoDB" id="1434951at2"/>
<reference evidence="1 2" key="1">
    <citation type="submission" date="2019-03" db="EMBL/GenBank/DDBJ databases">
        <title>Genomic Encyclopedia of Type Strains, Phase IV (KMG-IV): sequencing the most valuable type-strain genomes for metagenomic binning, comparative biology and taxonomic classification.</title>
        <authorList>
            <person name="Goeker M."/>
        </authorList>
    </citation>
    <scope>NUCLEOTIDE SEQUENCE [LARGE SCALE GENOMIC DNA]</scope>
    <source>
        <strain evidence="1 2">DSM 14836</strain>
    </source>
</reference>
<keyword evidence="2" id="KW-1185">Reference proteome</keyword>
<dbReference type="Proteomes" id="UP000294564">
    <property type="component" value="Unassembled WGS sequence"/>
</dbReference>
<proteinExistence type="predicted"/>
<evidence type="ECO:0000313" key="2">
    <source>
        <dbReference type="Proteomes" id="UP000294564"/>
    </source>
</evidence>
<sequence length="190" mass="21447">MKKVKTLLFSICLTFLFSSYITYPNFNGKLTINFSSLEKNKVIFKTKLIGDEQEVGSLQIATQDKTNLLITFKVKQGWTLLTSNLFIGNHNDIPLDEKGCPNLKEVEHQKNHKNGVNEFSYTIPISRIKKTDCMSIVSKASVSKGNKTIDAWSEGERFTCDKEITYSQLCLSSLKKSAFKKASKKQSSTN</sequence>
<dbReference type="AlphaFoldDB" id="A0A4R2NZ04"/>
<accession>A0A4R2NZ04</accession>
<dbReference type="EMBL" id="SLXM01000002">
    <property type="protein sequence ID" value="TCP26884.1"/>
    <property type="molecule type" value="Genomic_DNA"/>
</dbReference>